<dbReference type="RefSeq" id="WP_060214269.1">
    <property type="nucleotide sequence ID" value="NZ_CADETK010000001.1"/>
</dbReference>
<evidence type="ECO:0000313" key="2">
    <source>
        <dbReference type="EMBL" id="MCW3713322.1"/>
    </source>
</evidence>
<comment type="caution">
    <text evidence="3">The sequence shown here is derived from an EMBL/GenBank/DDBJ whole genome shotgun (WGS) entry which is preliminary data.</text>
</comment>
<dbReference type="Proteomes" id="UP000188543">
    <property type="component" value="Unassembled WGS sequence"/>
</dbReference>
<proteinExistence type="predicted"/>
<reference evidence="2 5" key="3">
    <citation type="journal article" date="2017" name="Front. Microbiol.">
        <title>Genomics reveals a unique clone of Burkholderia cenocepacia harbouring an actively excising novel genomic island.</title>
        <authorList>
            <person name="Patil P."/>
            <person name="Mali S."/>
            <person name="Midha S."/>
            <person name="Gautam V."/>
            <person name="Dash L."/>
            <person name="Kumar S."/>
            <person name="Shastri J."/>
            <person name="Singhal L."/>
            <person name="Patil P.B."/>
        </authorList>
    </citation>
    <scope>NUCLEOTIDE SEQUENCE [LARGE SCALE GENOMIC DNA]</scope>
    <source>
        <strain evidence="2 5">BC-19</strain>
    </source>
</reference>
<evidence type="ECO:0000313" key="5">
    <source>
        <dbReference type="Proteomes" id="UP000191686"/>
    </source>
</evidence>
<protein>
    <recommendedName>
        <fullName evidence="6">Flagellar FliJ protein</fullName>
    </recommendedName>
</protein>
<dbReference type="EMBL" id="MUTJ01000027">
    <property type="protein sequence ID" value="ONU89869.1"/>
    <property type="molecule type" value="Genomic_DNA"/>
</dbReference>
<accession>A0A1V6KZZ3</accession>
<sequence>MTRRSQRDAALDIALVRQLQLQQAISRAAQARAALDVERDRQQQVEAEHDAHLAAWHGAAQAAQLSPALLANCSAALDSVSMQRDAASRRVDMRTTELEVVRAALQQRDRLADAADRHALHAEQRHRAALDERRMTELEIRAALYGGNR</sequence>
<reference evidence="2" key="5">
    <citation type="submission" date="2021-09" db="EMBL/GenBank/DDBJ databases">
        <authorList>
            <person name="Saroha T."/>
            <person name="Patil P."/>
            <person name="Gautam D.V."/>
            <person name="Patil D.P.B."/>
        </authorList>
    </citation>
    <scope>NUCLEOTIDE SEQUENCE</scope>
    <source>
        <strain evidence="2">BC-19</strain>
    </source>
</reference>
<dbReference type="OrthoDB" id="10003159at2"/>
<name>A0A1V6KZZ3_9BURK</name>
<reference evidence="2" key="1">
    <citation type="submission" date="2015-02" db="EMBL/GenBank/DDBJ databases">
        <authorList>
            <person name="Patil P.P."/>
            <person name="Midha S."/>
            <person name="Mali S."/>
            <person name="Gautam V."/>
            <person name="Dash L."/>
            <person name="Kumar S."/>
            <person name="Shastri J."/>
            <person name="Singhal L."/>
            <person name="Patil P.B."/>
        </authorList>
    </citation>
    <scope>NUCLEOTIDE SEQUENCE</scope>
    <source>
        <strain evidence="2">BC-19</strain>
    </source>
</reference>
<evidence type="ECO:0000313" key="3">
    <source>
        <dbReference type="EMBL" id="ONU89869.1"/>
    </source>
</evidence>
<evidence type="ECO:0008006" key="6">
    <source>
        <dbReference type="Google" id="ProtNLM"/>
    </source>
</evidence>
<feature type="coiled-coil region" evidence="1">
    <location>
        <begin position="21"/>
        <end position="48"/>
    </location>
</feature>
<organism evidence="3 4">
    <name type="scientific">Burkholderia cenocepacia</name>
    <dbReference type="NCBI Taxonomy" id="95486"/>
    <lineage>
        <taxon>Bacteria</taxon>
        <taxon>Pseudomonadati</taxon>
        <taxon>Pseudomonadota</taxon>
        <taxon>Betaproteobacteria</taxon>
        <taxon>Burkholderiales</taxon>
        <taxon>Burkholderiaceae</taxon>
        <taxon>Burkholderia</taxon>
        <taxon>Burkholderia cepacia complex</taxon>
    </lineage>
</organism>
<dbReference type="Proteomes" id="UP000191686">
    <property type="component" value="Unassembled WGS sequence"/>
</dbReference>
<gene>
    <name evidence="3" type="ORF">A8E72_08270</name>
    <name evidence="2" type="ORF">UE95_018730</name>
</gene>
<keyword evidence="1" id="KW-0175">Coiled coil</keyword>
<reference evidence="3 4" key="2">
    <citation type="submission" date="2016-08" db="EMBL/GenBank/DDBJ databases">
        <authorList>
            <person name="Seilhamer J.J."/>
        </authorList>
    </citation>
    <scope>NUCLEOTIDE SEQUENCE [LARGE SCALE GENOMIC DNA]</scope>
    <source>
        <strain evidence="3 4">VC14762</strain>
    </source>
</reference>
<evidence type="ECO:0000256" key="1">
    <source>
        <dbReference type="SAM" id="Coils"/>
    </source>
</evidence>
<dbReference type="AlphaFoldDB" id="A0A1V6KZZ3"/>
<dbReference type="EMBL" id="JYMX02000014">
    <property type="protein sequence ID" value="MCW3713322.1"/>
    <property type="molecule type" value="Genomic_DNA"/>
</dbReference>
<reference evidence="2 5" key="4">
    <citation type="journal article" date="2017" name="Front. Microbiol.">
        <title>Genomics Reveals a Unique Clone of Burkholderia cenocepacia Harboring an Actively Excising Novel Genomic Island.</title>
        <authorList>
            <person name="Patil P.P."/>
            <person name="Mali S."/>
            <person name="Midha S."/>
            <person name="Gautam V."/>
            <person name="Dash L."/>
            <person name="Kumar S."/>
            <person name="Shastri J."/>
            <person name="Singhal L."/>
            <person name="Patil P.B."/>
        </authorList>
    </citation>
    <scope>NUCLEOTIDE SEQUENCE [LARGE SCALE GENOMIC DNA]</scope>
    <source>
        <strain evidence="2 5">BC-19</strain>
    </source>
</reference>
<evidence type="ECO:0000313" key="4">
    <source>
        <dbReference type="Proteomes" id="UP000188543"/>
    </source>
</evidence>